<gene>
    <name evidence="1" type="ORF">LCGC14_3037280</name>
</gene>
<dbReference type="EMBL" id="LAZR01063623">
    <property type="protein sequence ID" value="KKK59146.1"/>
    <property type="molecule type" value="Genomic_DNA"/>
</dbReference>
<name>A0A0F8ZGK6_9ZZZZ</name>
<sequence length="47" mass="5399">MSTDVRGLPPKIWLVIRPTGARHFIDKFDNITEWAKGLDVTVAEYQL</sequence>
<reference evidence="1" key="1">
    <citation type="journal article" date="2015" name="Nature">
        <title>Complex archaea that bridge the gap between prokaryotes and eukaryotes.</title>
        <authorList>
            <person name="Spang A."/>
            <person name="Saw J.H."/>
            <person name="Jorgensen S.L."/>
            <person name="Zaremba-Niedzwiedzka K."/>
            <person name="Martijn J."/>
            <person name="Lind A.E."/>
            <person name="van Eijk R."/>
            <person name="Schleper C."/>
            <person name="Guy L."/>
            <person name="Ettema T.J."/>
        </authorList>
    </citation>
    <scope>NUCLEOTIDE SEQUENCE</scope>
</reference>
<protein>
    <submittedName>
        <fullName evidence="1">Uncharacterized protein</fullName>
    </submittedName>
</protein>
<comment type="caution">
    <text evidence="1">The sequence shown here is derived from an EMBL/GenBank/DDBJ whole genome shotgun (WGS) entry which is preliminary data.</text>
</comment>
<evidence type="ECO:0000313" key="1">
    <source>
        <dbReference type="EMBL" id="KKK59146.1"/>
    </source>
</evidence>
<feature type="non-terminal residue" evidence="1">
    <location>
        <position position="47"/>
    </location>
</feature>
<organism evidence="1">
    <name type="scientific">marine sediment metagenome</name>
    <dbReference type="NCBI Taxonomy" id="412755"/>
    <lineage>
        <taxon>unclassified sequences</taxon>
        <taxon>metagenomes</taxon>
        <taxon>ecological metagenomes</taxon>
    </lineage>
</organism>
<proteinExistence type="predicted"/>
<accession>A0A0F8ZGK6</accession>
<dbReference type="AlphaFoldDB" id="A0A0F8ZGK6"/>